<feature type="compositionally biased region" description="Basic and acidic residues" evidence="1">
    <location>
        <begin position="889"/>
        <end position="898"/>
    </location>
</feature>
<dbReference type="InterPro" id="IPR036085">
    <property type="entry name" value="PAZ_dom_sf"/>
</dbReference>
<dbReference type="InterPro" id="IPR045246">
    <property type="entry name" value="Piwi_ago-like"/>
</dbReference>
<evidence type="ECO:0000313" key="3">
    <source>
        <dbReference type="EMBL" id="PBK84207.1"/>
    </source>
</evidence>
<dbReference type="InterPro" id="IPR012337">
    <property type="entry name" value="RNaseH-like_sf"/>
</dbReference>
<feature type="domain" description="Piwi" evidence="2">
    <location>
        <begin position="563"/>
        <end position="874"/>
    </location>
</feature>
<dbReference type="Pfam" id="PF16486">
    <property type="entry name" value="ArgoN"/>
    <property type="match status" value="1"/>
</dbReference>
<dbReference type="Pfam" id="PF16488">
    <property type="entry name" value="ArgoL2"/>
    <property type="match status" value="1"/>
</dbReference>
<dbReference type="InterPro" id="IPR032473">
    <property type="entry name" value="Argonaute_Mid_dom"/>
</dbReference>
<dbReference type="SMART" id="SM01163">
    <property type="entry name" value="DUF1785"/>
    <property type="match status" value="1"/>
</dbReference>
<feature type="region of interest" description="Disordered" evidence="1">
    <location>
        <begin position="1"/>
        <end position="33"/>
    </location>
</feature>
<dbReference type="SUPFAM" id="SSF53098">
    <property type="entry name" value="Ribonuclease H-like"/>
    <property type="match status" value="1"/>
</dbReference>
<reference evidence="4" key="1">
    <citation type="journal article" date="2017" name="Nat. Ecol. Evol.">
        <title>Genome expansion and lineage-specific genetic innovations in the forest pathogenic fungi Armillaria.</title>
        <authorList>
            <person name="Sipos G."/>
            <person name="Prasanna A.N."/>
            <person name="Walter M.C."/>
            <person name="O'Connor E."/>
            <person name="Balint B."/>
            <person name="Krizsan K."/>
            <person name="Kiss B."/>
            <person name="Hess J."/>
            <person name="Varga T."/>
            <person name="Slot J."/>
            <person name="Riley R."/>
            <person name="Boka B."/>
            <person name="Rigling D."/>
            <person name="Barry K."/>
            <person name="Lee J."/>
            <person name="Mihaltcheva S."/>
            <person name="LaButti K."/>
            <person name="Lipzen A."/>
            <person name="Waldron R."/>
            <person name="Moloney N.M."/>
            <person name="Sperisen C."/>
            <person name="Kredics L."/>
            <person name="Vagvoelgyi C."/>
            <person name="Patrignani A."/>
            <person name="Fitzpatrick D."/>
            <person name="Nagy I."/>
            <person name="Doyle S."/>
            <person name="Anderson J.B."/>
            <person name="Grigoriev I.V."/>
            <person name="Gueldener U."/>
            <person name="Muensterkoetter M."/>
            <person name="Nagy L.G."/>
        </authorList>
    </citation>
    <scope>NUCLEOTIDE SEQUENCE [LARGE SCALE GENOMIC DNA]</scope>
    <source>
        <strain evidence="4">Ar21-2</strain>
    </source>
</reference>
<keyword evidence="4" id="KW-1185">Reference proteome</keyword>
<dbReference type="AlphaFoldDB" id="A0A2H3D566"/>
<dbReference type="InterPro" id="IPR014811">
    <property type="entry name" value="ArgoL1"/>
</dbReference>
<dbReference type="OMA" id="EVCYGFY"/>
<dbReference type="PROSITE" id="PS50822">
    <property type="entry name" value="PIWI"/>
    <property type="match status" value="1"/>
</dbReference>
<evidence type="ECO:0000256" key="1">
    <source>
        <dbReference type="SAM" id="MobiDB-lite"/>
    </source>
</evidence>
<dbReference type="InterPro" id="IPR036397">
    <property type="entry name" value="RNaseH_sf"/>
</dbReference>
<accession>A0A2H3D566</accession>
<name>A0A2H3D566_ARMGA</name>
<dbReference type="SMART" id="SM00950">
    <property type="entry name" value="Piwi"/>
    <property type="match status" value="1"/>
</dbReference>
<protein>
    <submittedName>
        <fullName evidence="3">Argonaute-like protein</fullName>
    </submittedName>
</protein>
<dbReference type="Pfam" id="PF08699">
    <property type="entry name" value="ArgoL1"/>
    <property type="match status" value="1"/>
</dbReference>
<organism evidence="3 4">
    <name type="scientific">Armillaria gallica</name>
    <name type="common">Bulbous honey fungus</name>
    <name type="synonym">Armillaria bulbosa</name>
    <dbReference type="NCBI Taxonomy" id="47427"/>
    <lineage>
        <taxon>Eukaryota</taxon>
        <taxon>Fungi</taxon>
        <taxon>Dikarya</taxon>
        <taxon>Basidiomycota</taxon>
        <taxon>Agaricomycotina</taxon>
        <taxon>Agaricomycetes</taxon>
        <taxon>Agaricomycetidae</taxon>
        <taxon>Agaricales</taxon>
        <taxon>Marasmiineae</taxon>
        <taxon>Physalacriaceae</taxon>
        <taxon>Armillaria</taxon>
    </lineage>
</organism>
<proteinExistence type="predicted"/>
<dbReference type="Gene3D" id="2.170.260.10">
    <property type="entry name" value="paz domain"/>
    <property type="match status" value="1"/>
</dbReference>
<evidence type="ECO:0000259" key="2">
    <source>
        <dbReference type="PROSITE" id="PS50822"/>
    </source>
</evidence>
<dbReference type="STRING" id="47427.A0A2H3D566"/>
<gene>
    <name evidence="3" type="ORF">ARMGADRAFT_1067481</name>
</gene>
<dbReference type="EMBL" id="KZ293700">
    <property type="protein sequence ID" value="PBK84207.1"/>
    <property type="molecule type" value="Genomic_DNA"/>
</dbReference>
<dbReference type="Pfam" id="PF02171">
    <property type="entry name" value="Piwi"/>
    <property type="match status" value="1"/>
</dbReference>
<dbReference type="CDD" id="cd04657">
    <property type="entry name" value="Piwi_ago-like"/>
    <property type="match status" value="1"/>
</dbReference>
<dbReference type="GO" id="GO:0003676">
    <property type="term" value="F:nucleic acid binding"/>
    <property type="evidence" value="ECO:0007669"/>
    <property type="project" value="InterPro"/>
</dbReference>
<dbReference type="FunCoup" id="A0A2H3D566">
    <property type="interactions" value="255"/>
</dbReference>
<dbReference type="PANTHER" id="PTHR22891">
    <property type="entry name" value="EUKARYOTIC TRANSLATION INITIATION FACTOR 2C"/>
    <property type="match status" value="1"/>
</dbReference>
<dbReference type="InterPro" id="IPR032474">
    <property type="entry name" value="Argonaute_N"/>
</dbReference>
<dbReference type="InterPro" id="IPR003165">
    <property type="entry name" value="Piwi"/>
</dbReference>
<dbReference type="CDD" id="cd02846">
    <property type="entry name" value="PAZ_argonaute_like"/>
    <property type="match status" value="1"/>
</dbReference>
<dbReference type="Gene3D" id="3.30.420.10">
    <property type="entry name" value="Ribonuclease H-like superfamily/Ribonuclease H"/>
    <property type="match status" value="1"/>
</dbReference>
<dbReference type="Pfam" id="PF16487">
    <property type="entry name" value="ArgoMid"/>
    <property type="match status" value="1"/>
</dbReference>
<dbReference type="InterPro" id="IPR032472">
    <property type="entry name" value="ArgoL2"/>
</dbReference>
<dbReference type="InParanoid" id="A0A2H3D566"/>
<feature type="region of interest" description="Disordered" evidence="1">
    <location>
        <begin position="876"/>
        <end position="898"/>
    </location>
</feature>
<dbReference type="Proteomes" id="UP000217790">
    <property type="component" value="Unassembled WGS sequence"/>
</dbReference>
<sequence>MAPRKSHGQAGGPTRGGTKRGPPGVGPADAQSRLRGGFADQGALQTSVSIAPGVEVVGVKRPSYGKEGRLIKIIANVCEASVPEGMIYQYDVQIYVGDDDKEKTFDMSFNRSLFDKMQNSFQDVFMPCAVYDGKKIAFASHELDLGTSDRRQFDLMMDNGPERPPKRFIACLTKSSVVNLEVLQRFTKGLQSYDNEVQKALTALNVVIRMAPSLKYPSRGRSFYMHETKSIGSGLSVCQGYFQSVRPAVDRLLINVDITTGIMYKSGPLIPLCLEYLGLRPNQAHQLDPQQGLPPYERICLQRFLSGMKIVPVLAISGARGRKGKPVLVKRLTDKNASTLTFTPRGGGAATTVAAYFQRQNQPLQYPHIICVETPSGAFIPLEKCEVPPGQHIKKEIPPEAVAAIVAFSTKPPMERLAAIKKGVELLQYNQSEYVKAFGLNIKSDSLSSKINARVLPTPKLQCGKSTFTPTFGSWNMVDKQVYKAASIKEWMVIIYANQSLVSQQDAKKMVADLIKGCQSVGMPVELKNPLIKFENGLSGNISQQLAQAGGLYKANRKCLPGLIVAILPDHGNSGMYNEIKHFGQFKAGVATQCLKVGKCINAKMQYWANVALKVNPKLGGTNVVPASESSKALSDPQNATIVMGADVMHHSPGSVAPSYAALVSSIDKLGAKYIAKSSMQISRQEMISDLRDMAKEGIQAYIKDRSNVEKITTASAKPKRLIFFRDGVSEGEFEQVLEKELPLLKAACEDAGINPKITFITVIKRHHIRFFSDDLKDIDRNSKNLIAGTVVDQDITSPVLFDWYLQSHCGLKGTSRSAHYTVLYDESNFNPDALQSLAFLLCHTFVRATKSVSIPAPVYYAHLVCGKAKQHYDPSRPAVSEAGTSGSTEHEHIMEKHKSEYKAKVHPNQENTMYWMICLLFPTHLNTPCKSEIA</sequence>
<evidence type="ECO:0000313" key="4">
    <source>
        <dbReference type="Proteomes" id="UP000217790"/>
    </source>
</evidence>
<dbReference type="Gene3D" id="3.40.50.2300">
    <property type="match status" value="1"/>
</dbReference>
<dbReference type="OrthoDB" id="10252740at2759"/>
<dbReference type="SUPFAM" id="SSF101690">
    <property type="entry name" value="PAZ domain"/>
    <property type="match status" value="1"/>
</dbReference>